<evidence type="ECO:0000256" key="1">
    <source>
        <dbReference type="ARBA" id="ARBA00010333"/>
    </source>
</evidence>
<dbReference type="STRING" id="254161.SAMN05216256_1215"/>
<dbReference type="Pfam" id="PF00497">
    <property type="entry name" value="SBP_bac_3"/>
    <property type="match status" value="1"/>
</dbReference>
<evidence type="ECO:0000256" key="3">
    <source>
        <dbReference type="SAM" id="SignalP"/>
    </source>
</evidence>
<dbReference type="RefSeq" id="WP_083726380.1">
    <property type="nucleotide sequence ID" value="NZ_FOUD01000021.1"/>
</dbReference>
<evidence type="ECO:0000313" key="6">
    <source>
        <dbReference type="Proteomes" id="UP000242847"/>
    </source>
</evidence>
<dbReference type="SUPFAM" id="SSF53850">
    <property type="entry name" value="Periplasmic binding protein-like II"/>
    <property type="match status" value="1"/>
</dbReference>
<dbReference type="SMART" id="SM00062">
    <property type="entry name" value="PBPb"/>
    <property type="match status" value="1"/>
</dbReference>
<proteinExistence type="inferred from homology"/>
<keyword evidence="6" id="KW-1185">Reference proteome</keyword>
<protein>
    <recommendedName>
        <fullName evidence="4">Solute-binding protein family 3/N-terminal domain-containing protein</fullName>
    </recommendedName>
</protein>
<dbReference type="PANTHER" id="PTHR35936">
    <property type="entry name" value="MEMBRANE-BOUND LYTIC MUREIN TRANSGLYCOSYLASE F"/>
    <property type="match status" value="1"/>
</dbReference>
<comment type="caution">
    <text evidence="5">The sequence shown here is derived from an EMBL/GenBank/DDBJ whole genome shotgun (WGS) entry which is preliminary data.</text>
</comment>
<reference evidence="5 6" key="1">
    <citation type="submission" date="2017-01" db="EMBL/GenBank/DDBJ databases">
        <title>Draft genome sequence of Pseudomonas pachastrellae type strain CCUG 46540T from a deep sea.</title>
        <authorList>
            <person name="Gomila M."/>
            <person name="Mulet M."/>
            <person name="Lalucat J."/>
            <person name="Garcia-Valdes E."/>
        </authorList>
    </citation>
    <scope>NUCLEOTIDE SEQUENCE [LARGE SCALE GENOMIC DNA]</scope>
    <source>
        <strain evidence="5 6">CCUG 46540</strain>
    </source>
</reference>
<comment type="similarity">
    <text evidence="1">Belongs to the bacterial solute-binding protein 3 family.</text>
</comment>
<feature type="signal peptide" evidence="3">
    <location>
        <begin position="1"/>
        <end position="29"/>
    </location>
</feature>
<feature type="domain" description="Solute-binding protein family 3/N-terminal" evidence="4">
    <location>
        <begin position="36"/>
        <end position="267"/>
    </location>
</feature>
<dbReference type="EMBL" id="MUBC01000013">
    <property type="protein sequence ID" value="ONM44478.1"/>
    <property type="molecule type" value="Genomic_DNA"/>
</dbReference>
<name>A0A1S8DGA3_9GAMM</name>
<dbReference type="Proteomes" id="UP000242847">
    <property type="component" value="Unassembled WGS sequence"/>
</dbReference>
<evidence type="ECO:0000256" key="2">
    <source>
        <dbReference type="ARBA" id="ARBA00022729"/>
    </source>
</evidence>
<keyword evidence="2 3" id="KW-0732">Signal</keyword>
<accession>A0A1S8DGA3</accession>
<dbReference type="OrthoDB" id="7677520at2"/>
<dbReference type="InterPro" id="IPR001638">
    <property type="entry name" value="Solute-binding_3/MltF_N"/>
</dbReference>
<dbReference type="PANTHER" id="PTHR35936:SF6">
    <property type="entry name" value="AMINO ACID ABC TRANSPORTER SUBSTRATE-BINDING PAAT FAMILY PROTEIN"/>
    <property type="match status" value="1"/>
</dbReference>
<organism evidence="5 6">
    <name type="scientific">Halopseudomonas pachastrellae</name>
    <dbReference type="NCBI Taxonomy" id="254161"/>
    <lineage>
        <taxon>Bacteria</taxon>
        <taxon>Pseudomonadati</taxon>
        <taxon>Pseudomonadota</taxon>
        <taxon>Gammaproteobacteria</taxon>
        <taxon>Pseudomonadales</taxon>
        <taxon>Pseudomonadaceae</taxon>
        <taxon>Halopseudomonas</taxon>
    </lineage>
</organism>
<dbReference type="Gene3D" id="3.40.190.10">
    <property type="entry name" value="Periplasmic binding protein-like II"/>
    <property type="match status" value="2"/>
</dbReference>
<dbReference type="AlphaFoldDB" id="A0A1S8DGA3"/>
<evidence type="ECO:0000313" key="5">
    <source>
        <dbReference type="EMBL" id="ONM44478.1"/>
    </source>
</evidence>
<feature type="chain" id="PRO_5010541396" description="Solute-binding protein family 3/N-terminal domain-containing protein" evidence="3">
    <location>
        <begin position="30"/>
        <end position="285"/>
    </location>
</feature>
<gene>
    <name evidence="5" type="ORF">BXT89_07795</name>
</gene>
<evidence type="ECO:0000259" key="4">
    <source>
        <dbReference type="SMART" id="SM00062"/>
    </source>
</evidence>
<sequence length="285" mass="30566">MFTPGSNRLLALTAALALGGAFTAAPARAELTNCERVVVTGNPAYPPLTWAPEDGEAALTGVTIEMLSNALQGSGIEVEVLNLGSRAKALEAVEAGQVDIMAGLFLTRELLGSLDFVYPPVVDVPSVFFVRRGAAFPYTGWQDLRGKRGAAQQGSRFGLSFDTYAADHLDLQREDSGERALRKLLAGELDYVVLERYQGLALAEQMGVDAQLDTLEGSFINAPLYLAISHDSVCNTPALRSALALGMLEQQQRNEGSRLLDKYRGIWAAPFRPVSEPAADVPLAE</sequence>